<dbReference type="InterPro" id="IPR029044">
    <property type="entry name" value="Nucleotide-diphossugar_trans"/>
</dbReference>
<evidence type="ECO:0000259" key="2">
    <source>
        <dbReference type="Pfam" id="PF12804"/>
    </source>
</evidence>
<feature type="domain" description="MobA-like NTP transferase" evidence="2">
    <location>
        <begin position="10"/>
        <end position="182"/>
    </location>
</feature>
<name>A0ABT9RZH5_9MICC</name>
<comment type="caution">
    <text evidence="3">The sequence shown here is derived from an EMBL/GenBank/DDBJ whole genome shotgun (WGS) entry which is preliminary data.</text>
</comment>
<sequence length="243" mass="24451">MEANRLVFDALVLAGGRSSRLGGVPKQSLVFRGQTLLERAVAASAGARRTVVVGGIDFLRASDSTEAPLAPPSWASGLLTCREEPPFAGPAAAIAAGLATLADNAGPAPHTLVLACDMPLAAGAVSALRDALADCADRALAGGAAGRGVMARDEGGRVQPLAAFYSTEELNRACRELAARKALVNASVRALLASLDVQLVTVPAGSTSDVDTWEDAAALGIAAGNQRGSQDRRAGGANVGGNT</sequence>
<gene>
    <name evidence="3" type="ORF">J2X98_003305</name>
</gene>
<protein>
    <submittedName>
        <fullName evidence="3">Molybdopterin-guanine dinucleotide biosynthesis protein A</fullName>
    </submittedName>
</protein>
<dbReference type="Pfam" id="PF12804">
    <property type="entry name" value="NTP_transf_3"/>
    <property type="match status" value="1"/>
</dbReference>
<evidence type="ECO:0000313" key="3">
    <source>
        <dbReference type="EMBL" id="MDP9889694.1"/>
    </source>
</evidence>
<accession>A0ABT9RZH5</accession>
<dbReference type="Gene3D" id="3.90.550.10">
    <property type="entry name" value="Spore Coat Polysaccharide Biosynthesis Protein SpsA, Chain A"/>
    <property type="match status" value="1"/>
</dbReference>
<dbReference type="EMBL" id="JAUSRE010000018">
    <property type="protein sequence ID" value="MDP9889694.1"/>
    <property type="molecule type" value="Genomic_DNA"/>
</dbReference>
<keyword evidence="1" id="KW-0808">Transferase</keyword>
<dbReference type="RefSeq" id="WP_307310215.1">
    <property type="nucleotide sequence ID" value="NZ_JAUSRE010000018.1"/>
</dbReference>
<proteinExistence type="predicted"/>
<dbReference type="InterPro" id="IPR025877">
    <property type="entry name" value="MobA-like_NTP_Trfase"/>
</dbReference>
<organism evidence="3 4">
    <name type="scientific">Pseudarthrobacter enclensis</name>
    <dbReference type="NCBI Taxonomy" id="993070"/>
    <lineage>
        <taxon>Bacteria</taxon>
        <taxon>Bacillati</taxon>
        <taxon>Actinomycetota</taxon>
        <taxon>Actinomycetes</taxon>
        <taxon>Micrococcales</taxon>
        <taxon>Micrococcaceae</taxon>
        <taxon>Pseudarthrobacter</taxon>
    </lineage>
</organism>
<reference evidence="3 4" key="1">
    <citation type="submission" date="2023-07" db="EMBL/GenBank/DDBJ databases">
        <title>Sorghum-associated microbial communities from plants grown in Nebraska, USA.</title>
        <authorList>
            <person name="Schachtman D."/>
        </authorList>
    </citation>
    <scope>NUCLEOTIDE SEQUENCE [LARGE SCALE GENOMIC DNA]</scope>
    <source>
        <strain evidence="3 4">CC222</strain>
    </source>
</reference>
<evidence type="ECO:0000256" key="1">
    <source>
        <dbReference type="ARBA" id="ARBA00022679"/>
    </source>
</evidence>
<keyword evidence="4" id="KW-1185">Reference proteome</keyword>
<dbReference type="SUPFAM" id="SSF53448">
    <property type="entry name" value="Nucleotide-diphospho-sugar transferases"/>
    <property type="match status" value="1"/>
</dbReference>
<dbReference type="Proteomes" id="UP001226577">
    <property type="component" value="Unassembled WGS sequence"/>
</dbReference>
<dbReference type="PANTHER" id="PTHR19136">
    <property type="entry name" value="MOLYBDENUM COFACTOR GUANYLYLTRANSFERASE"/>
    <property type="match status" value="1"/>
</dbReference>
<dbReference type="PANTHER" id="PTHR19136:SF81">
    <property type="entry name" value="MOLYBDENUM COFACTOR GUANYLYLTRANSFERASE"/>
    <property type="match status" value="1"/>
</dbReference>
<evidence type="ECO:0000313" key="4">
    <source>
        <dbReference type="Proteomes" id="UP001226577"/>
    </source>
</evidence>